<gene>
    <name evidence="1" type="ORF">ANN_03910</name>
</gene>
<organism evidence="1 2">
    <name type="scientific">Periplaneta americana</name>
    <name type="common">American cockroach</name>
    <name type="synonym">Blatta americana</name>
    <dbReference type="NCBI Taxonomy" id="6978"/>
    <lineage>
        <taxon>Eukaryota</taxon>
        <taxon>Metazoa</taxon>
        <taxon>Ecdysozoa</taxon>
        <taxon>Arthropoda</taxon>
        <taxon>Hexapoda</taxon>
        <taxon>Insecta</taxon>
        <taxon>Pterygota</taxon>
        <taxon>Neoptera</taxon>
        <taxon>Polyneoptera</taxon>
        <taxon>Dictyoptera</taxon>
        <taxon>Blattodea</taxon>
        <taxon>Blattoidea</taxon>
        <taxon>Blattidae</taxon>
        <taxon>Blattinae</taxon>
        <taxon>Periplaneta</taxon>
    </lineage>
</organism>
<dbReference type="EMBL" id="JAJSOF020000013">
    <property type="protein sequence ID" value="KAJ4442324.1"/>
    <property type="molecule type" value="Genomic_DNA"/>
</dbReference>
<comment type="caution">
    <text evidence="1">The sequence shown here is derived from an EMBL/GenBank/DDBJ whole genome shotgun (WGS) entry which is preliminary data.</text>
</comment>
<accession>A0ABQ8T8J9</accession>
<dbReference type="Proteomes" id="UP001148838">
    <property type="component" value="Unassembled WGS sequence"/>
</dbReference>
<evidence type="ECO:0000313" key="2">
    <source>
        <dbReference type="Proteomes" id="UP001148838"/>
    </source>
</evidence>
<dbReference type="Gene3D" id="3.10.10.10">
    <property type="entry name" value="HIV Type 1 Reverse Transcriptase, subunit A, domain 1"/>
    <property type="match status" value="1"/>
</dbReference>
<reference evidence="1 2" key="1">
    <citation type="journal article" date="2022" name="Allergy">
        <title>Genome assembly and annotation of Periplaneta americana reveal a comprehensive cockroach allergen profile.</title>
        <authorList>
            <person name="Wang L."/>
            <person name="Xiong Q."/>
            <person name="Saelim N."/>
            <person name="Wang L."/>
            <person name="Nong W."/>
            <person name="Wan A.T."/>
            <person name="Shi M."/>
            <person name="Liu X."/>
            <person name="Cao Q."/>
            <person name="Hui J.H.L."/>
            <person name="Sookrung N."/>
            <person name="Leung T.F."/>
            <person name="Tungtrongchitr A."/>
            <person name="Tsui S.K.W."/>
        </authorList>
    </citation>
    <scope>NUCLEOTIDE SEQUENCE [LARGE SCALE GENOMIC DNA]</scope>
    <source>
        <strain evidence="1">PWHHKU_190912</strain>
    </source>
</reference>
<protein>
    <submittedName>
        <fullName evidence="1">Uncharacterized protein</fullName>
    </submittedName>
</protein>
<proteinExistence type="predicted"/>
<dbReference type="InterPro" id="IPR043502">
    <property type="entry name" value="DNA/RNA_pol_sf"/>
</dbReference>
<keyword evidence="2" id="KW-1185">Reference proteome</keyword>
<name>A0ABQ8T8J9_PERAM</name>
<dbReference type="SUPFAM" id="SSF56672">
    <property type="entry name" value="DNA/RNA polymerases"/>
    <property type="match status" value="1"/>
</dbReference>
<evidence type="ECO:0000313" key="1">
    <source>
        <dbReference type="EMBL" id="KAJ4442324.1"/>
    </source>
</evidence>
<sequence>MDINDRMSKVHVVTHLPMSVDVLLGQDWIIQHKGELTISGMRIKLAPRSEQIKSIPTKEQGTRYIPKQELGEGIYCAEGLVQCTNENYICMIVNMNEEEERELTAFPQLTLPPSLKTQELHLTPDRKQILLSKLRLSHIQEGCEELRDLCYEFHDIFRLPGDTLNETRGIQHRIPTPSIPQGRAITLKNYRIPEHRKSEVDKQVTQMKEQGIIKDSKSPWNFPILVIPKKSDAAGVKK</sequence>